<dbReference type="EMBL" id="CP058935">
    <property type="protein sequence ID" value="QLI71148.1"/>
    <property type="molecule type" value="Genomic_DNA"/>
</dbReference>
<dbReference type="AlphaFoldDB" id="A0A7D5Z9B9"/>
<keyword evidence="2" id="KW-1185">Reference proteome</keyword>
<name>A0A7D5Z9B9_9HYPO</name>
<gene>
    <name evidence="1" type="ORF">G6M90_00g067430</name>
</gene>
<protein>
    <submittedName>
        <fullName evidence="1">Uncharacterized protein</fullName>
    </submittedName>
</protein>
<evidence type="ECO:0000313" key="2">
    <source>
        <dbReference type="Proteomes" id="UP000510686"/>
    </source>
</evidence>
<sequence>MKSDKASREAFFLAVEGGLVPLMDLFSDGWINDEDAEGYSPLL</sequence>
<organism evidence="1 2">
    <name type="scientific">Metarhizium brunneum</name>
    <dbReference type="NCBI Taxonomy" id="500148"/>
    <lineage>
        <taxon>Eukaryota</taxon>
        <taxon>Fungi</taxon>
        <taxon>Dikarya</taxon>
        <taxon>Ascomycota</taxon>
        <taxon>Pezizomycotina</taxon>
        <taxon>Sordariomycetes</taxon>
        <taxon>Hypocreomycetidae</taxon>
        <taxon>Hypocreales</taxon>
        <taxon>Clavicipitaceae</taxon>
        <taxon>Metarhizium</taxon>
    </lineage>
</organism>
<evidence type="ECO:0000313" key="1">
    <source>
        <dbReference type="EMBL" id="QLI71148.1"/>
    </source>
</evidence>
<reference evidence="1 2" key="1">
    <citation type="submission" date="2020-07" db="EMBL/GenBank/DDBJ databases">
        <title>Telomere length de novo assembly of all 7 chromosomes of the fungus, Metarhizium brunneum, using a novel assembly pipeline.</title>
        <authorList>
            <person name="Saud z."/>
            <person name="Kortsinoglou A."/>
            <person name="Kouvelis V.N."/>
            <person name="Butt T.M."/>
        </authorList>
    </citation>
    <scope>NUCLEOTIDE SEQUENCE [LARGE SCALE GENOMIC DNA]</scope>
    <source>
        <strain evidence="1 2">4556</strain>
    </source>
</reference>
<accession>A0A7D5Z9B9</accession>
<proteinExistence type="predicted"/>
<dbReference type="GeneID" id="90967888"/>
<dbReference type="KEGG" id="mbrn:90967888"/>
<dbReference type="RefSeq" id="XP_065987179.1">
    <property type="nucleotide sequence ID" value="XM_066130854.1"/>
</dbReference>
<dbReference type="Proteomes" id="UP000510686">
    <property type="component" value="Chromosome 4"/>
</dbReference>